<keyword evidence="2" id="KW-0449">Lipoprotein</keyword>
<dbReference type="AlphaFoldDB" id="A0A014QB86"/>
<sequence>MPRILATMGLPVLLLALPFTSWAGDDDDHRHYRKHEHRHHAHKQEFWDGQCKVKREWKKNGEYKEKRKCKDRPVVYQQPYPVYVAPLPPQGVVIQSQIHLRP</sequence>
<keyword evidence="3" id="KW-1185">Reference proteome</keyword>
<proteinExistence type="predicted"/>
<name>A0A014QB86_9BURK</name>
<evidence type="ECO:0000313" key="3">
    <source>
        <dbReference type="Proteomes" id="UP000020766"/>
    </source>
</evidence>
<organism evidence="2 3">
    <name type="scientific">Comamonas aquatica DA1877</name>
    <dbReference type="NCBI Taxonomy" id="1457173"/>
    <lineage>
        <taxon>Bacteria</taxon>
        <taxon>Pseudomonadati</taxon>
        <taxon>Pseudomonadota</taxon>
        <taxon>Betaproteobacteria</taxon>
        <taxon>Burkholderiales</taxon>
        <taxon>Comamonadaceae</taxon>
        <taxon>Comamonas</taxon>
    </lineage>
</organism>
<evidence type="ECO:0000313" key="2">
    <source>
        <dbReference type="EMBL" id="EXU80437.1"/>
    </source>
</evidence>
<reference evidence="2 3" key="1">
    <citation type="submission" date="2014-01" db="EMBL/GenBank/DDBJ databases">
        <title>Interspecies Systems Biology Uncovers Metabolites Affecting C. elegans Gene Expression and Life History Traits.</title>
        <authorList>
            <person name="Watson E."/>
            <person name="Macneil L.T."/>
            <person name="Ritter A.D."/>
            <person name="Yilmaz L.S."/>
            <person name="Rosebrock A.P."/>
            <person name="Caudy A.A."/>
            <person name="Walhout A.J."/>
        </authorList>
    </citation>
    <scope>NUCLEOTIDE SEQUENCE [LARGE SCALE GENOMIC DNA]</scope>
    <source>
        <strain evidence="2 3">DA1877</strain>
    </source>
</reference>
<evidence type="ECO:0000256" key="1">
    <source>
        <dbReference type="SAM" id="SignalP"/>
    </source>
</evidence>
<feature type="chain" id="PRO_5001473621" evidence="1">
    <location>
        <begin position="24"/>
        <end position="102"/>
    </location>
</feature>
<dbReference type="RefSeq" id="WP_042413313.1">
    <property type="nucleotide sequence ID" value="NZ_JBOK01000007.1"/>
</dbReference>
<dbReference type="Proteomes" id="UP000020766">
    <property type="component" value="Unassembled WGS sequence"/>
</dbReference>
<protein>
    <submittedName>
        <fullName evidence="2">Membrane lipoprotein, cell wall extensin motif</fullName>
    </submittedName>
</protein>
<dbReference type="EMBL" id="JBOK01000007">
    <property type="protein sequence ID" value="EXU80437.1"/>
    <property type="molecule type" value="Genomic_DNA"/>
</dbReference>
<dbReference type="STRING" id="225991.MA05_08215"/>
<feature type="signal peptide" evidence="1">
    <location>
        <begin position="1"/>
        <end position="23"/>
    </location>
</feature>
<dbReference type="PATRIC" id="fig|1457173.3.peg.1476"/>
<keyword evidence="1" id="KW-0732">Signal</keyword>
<comment type="caution">
    <text evidence="2">The sequence shown here is derived from an EMBL/GenBank/DDBJ whole genome shotgun (WGS) entry which is preliminary data.</text>
</comment>
<gene>
    <name evidence="2" type="ORF">AX13_16120</name>
</gene>
<accession>A0A014QB86</accession>